<dbReference type="InterPro" id="IPR050708">
    <property type="entry name" value="T6SS_VgrG/RHS"/>
</dbReference>
<evidence type="ECO:0000313" key="3">
    <source>
        <dbReference type="EMBL" id="KMT58768.1"/>
    </source>
</evidence>
<dbReference type="PATRIC" id="fig|1430899.3.peg.2031"/>
<keyword evidence="1" id="KW-0677">Repeat</keyword>
<dbReference type="InterPro" id="IPR022385">
    <property type="entry name" value="Rhs_assc_core"/>
</dbReference>
<dbReference type="Gene3D" id="2.180.10.10">
    <property type="entry name" value="RHS repeat-associated core"/>
    <property type="match status" value="1"/>
</dbReference>
<sequence length="289" mass="33388">MFRQYVYSDNNIRLAMKMNGKTLYYHYNAHGDVVAMTDENGKVIAEYTYDAWGVVLKNTATTTEARANPYLYAGYTYDKEIEQYYLMARYYEPEQGVFTAYDPDPGDEDDPQTMNGYDYGQNNPVMHVDPDGHWVWLVVNAGFAAYDGYKAYKKTKSWKKAGIATVKGAIGGGKFKLARKAMGGTFRVASRVTGKHNVYTLNHKVTKKPVYVGRTKNIKARKRTHAKTHPDTYMEVRARGISYASARGLEHRYYLKLGGKKKLRNKIRPISKKNRKYKEYMSQSRKYWR</sequence>
<dbReference type="EMBL" id="AZHO01000024">
    <property type="protein sequence ID" value="KMT58768.1"/>
    <property type="molecule type" value="Genomic_DNA"/>
</dbReference>
<name>A0A0J8GDB0_9LIST</name>
<organism evidence="3 4">
    <name type="scientific">Listeria fleischmannii 1991</name>
    <dbReference type="NCBI Taxonomy" id="1430899"/>
    <lineage>
        <taxon>Bacteria</taxon>
        <taxon>Bacillati</taxon>
        <taxon>Bacillota</taxon>
        <taxon>Bacilli</taxon>
        <taxon>Bacillales</taxon>
        <taxon>Listeriaceae</taxon>
        <taxon>Listeria</taxon>
    </lineage>
</organism>
<dbReference type="PANTHER" id="PTHR32305:SF17">
    <property type="entry name" value="TRNA NUCLEASE WAPA"/>
    <property type="match status" value="1"/>
</dbReference>
<dbReference type="InterPro" id="IPR056823">
    <property type="entry name" value="TEN-like_YD-shell"/>
</dbReference>
<dbReference type="Pfam" id="PF25023">
    <property type="entry name" value="TEN_YD-shell"/>
    <property type="match status" value="1"/>
</dbReference>
<accession>A0A0J8GDB0</accession>
<proteinExistence type="predicted"/>
<keyword evidence="4" id="KW-1185">Reference proteome</keyword>
<comment type="caution">
    <text evidence="3">The sequence shown here is derived from an EMBL/GenBank/DDBJ whole genome shotgun (WGS) entry which is preliminary data.</text>
</comment>
<protein>
    <submittedName>
        <fullName evidence="3">Wall-associated protein</fullName>
    </submittedName>
</protein>
<feature type="domain" description="Teneurin-like YD-shell" evidence="2">
    <location>
        <begin position="4"/>
        <end position="125"/>
    </location>
</feature>
<dbReference type="Proteomes" id="UP000052258">
    <property type="component" value="Unassembled WGS sequence"/>
</dbReference>
<evidence type="ECO:0000313" key="4">
    <source>
        <dbReference type="Proteomes" id="UP000052258"/>
    </source>
</evidence>
<evidence type="ECO:0000259" key="2">
    <source>
        <dbReference type="Pfam" id="PF25023"/>
    </source>
</evidence>
<gene>
    <name evidence="3" type="ORF">X560_1984</name>
</gene>
<dbReference type="NCBIfam" id="TIGR03696">
    <property type="entry name" value="Rhs_assc_core"/>
    <property type="match status" value="1"/>
</dbReference>
<evidence type="ECO:0000256" key="1">
    <source>
        <dbReference type="ARBA" id="ARBA00022737"/>
    </source>
</evidence>
<dbReference type="AlphaFoldDB" id="A0A0J8GDB0"/>
<dbReference type="PANTHER" id="PTHR32305">
    <property type="match status" value="1"/>
</dbReference>
<reference evidence="3 4" key="1">
    <citation type="journal article" date="2015" name="Genome Biol. Evol.">
        <title>Comparative Genomics of Listeria Sensu Lato: Genus-Wide Differences in Evolutionary Dynamics and the Progressive Gain of Complex, Potentially Pathogenicity-Related Traits through Lateral Gene Transfer.</title>
        <authorList>
            <person name="Chiara M."/>
            <person name="Caruso M."/>
            <person name="D'Erchia A.M."/>
            <person name="Manzari C."/>
            <person name="Fraccalvieri R."/>
            <person name="Goffredo E."/>
            <person name="Latorre L."/>
            <person name="Miccolupo A."/>
            <person name="Padalino I."/>
            <person name="Santagada G."/>
            <person name="Chiocco D."/>
            <person name="Pesole G."/>
            <person name="Horner D.S."/>
            <person name="Parisi A."/>
        </authorList>
    </citation>
    <scope>NUCLEOTIDE SEQUENCE [LARGE SCALE GENOMIC DNA]</scope>
    <source>
        <strain evidence="3 4">1991</strain>
    </source>
</reference>